<feature type="region of interest" description="Disordered" evidence="1">
    <location>
        <begin position="1"/>
        <end position="73"/>
    </location>
</feature>
<feature type="region of interest" description="Disordered" evidence="1">
    <location>
        <begin position="1205"/>
        <end position="1225"/>
    </location>
</feature>
<gene>
    <name evidence="2" type="ORF">Tdes44962_MAKER04611</name>
</gene>
<evidence type="ECO:0000313" key="2">
    <source>
        <dbReference type="EMBL" id="KAH9823649.1"/>
    </source>
</evidence>
<feature type="compositionally biased region" description="Polar residues" evidence="1">
    <location>
        <begin position="30"/>
        <end position="42"/>
    </location>
</feature>
<protein>
    <submittedName>
        <fullName evidence="2">Uncharacterized protein</fullName>
    </submittedName>
</protein>
<feature type="compositionally biased region" description="Polar residues" evidence="1">
    <location>
        <begin position="1"/>
        <end position="15"/>
    </location>
</feature>
<feature type="region of interest" description="Disordered" evidence="1">
    <location>
        <begin position="552"/>
        <end position="571"/>
    </location>
</feature>
<feature type="compositionally biased region" description="Basic and acidic residues" evidence="1">
    <location>
        <begin position="1063"/>
        <end position="1077"/>
    </location>
</feature>
<comment type="caution">
    <text evidence="2">The sequence shown here is derived from an EMBL/GenBank/DDBJ whole genome shotgun (WGS) entry which is preliminary data.</text>
</comment>
<evidence type="ECO:0000313" key="3">
    <source>
        <dbReference type="Proteomes" id="UP001138500"/>
    </source>
</evidence>
<feature type="compositionally biased region" description="Low complexity" evidence="1">
    <location>
        <begin position="151"/>
        <end position="161"/>
    </location>
</feature>
<feature type="region of interest" description="Disordered" evidence="1">
    <location>
        <begin position="1063"/>
        <end position="1099"/>
    </location>
</feature>
<feature type="region of interest" description="Disordered" evidence="1">
    <location>
        <begin position="199"/>
        <end position="221"/>
    </location>
</feature>
<keyword evidence="3" id="KW-1185">Reference proteome</keyword>
<name>A0A9W7W090_9PEZI</name>
<dbReference type="OrthoDB" id="3900617at2759"/>
<reference evidence="2 3" key="1">
    <citation type="journal article" date="2018" name="IMA Fungus">
        <title>IMA Genome-F 10: Nine draft genome sequences of Claviceps purpurea s.lat., including C. arundinis, C. humidiphila, and C. cf. spartinae, pseudomolecules for the pitch canker pathogen Fusarium circinatum, draft genome of Davidsoniella eucalypti, Grosmannia galeiformis, Quambalaria eucalypti, and Teratosphaeria destructans.</title>
        <authorList>
            <person name="Wingfield B.D."/>
            <person name="Liu M."/>
            <person name="Nguyen H.D."/>
            <person name="Lane F.A."/>
            <person name="Morgan S.W."/>
            <person name="De Vos L."/>
            <person name="Wilken P.M."/>
            <person name="Duong T.A."/>
            <person name="Aylward J."/>
            <person name="Coetzee M.P."/>
            <person name="Dadej K."/>
            <person name="De Beer Z.W."/>
            <person name="Findlay W."/>
            <person name="Havenga M."/>
            <person name="Kolarik M."/>
            <person name="Menzies J.G."/>
            <person name="Naidoo K."/>
            <person name="Pochopski O."/>
            <person name="Shoukouhi P."/>
            <person name="Santana Q.C."/>
            <person name="Seifert K.A."/>
            <person name="Soal N."/>
            <person name="Steenkamp E.T."/>
            <person name="Tatham C.T."/>
            <person name="van der Nest M.A."/>
            <person name="Wingfield M.J."/>
        </authorList>
    </citation>
    <scope>NUCLEOTIDE SEQUENCE [LARGE SCALE GENOMIC DNA]</scope>
    <source>
        <strain evidence="2">CMW44962</strain>
    </source>
</reference>
<feature type="region of interest" description="Disordered" evidence="1">
    <location>
        <begin position="603"/>
        <end position="638"/>
    </location>
</feature>
<feature type="compositionally biased region" description="Basic and acidic residues" evidence="1">
    <location>
        <begin position="493"/>
        <end position="528"/>
    </location>
</feature>
<sequence>MGPSVNQSSFLTPGSGTDDLGWGWPEGFQTRPSSGVQRTFFSNRDGAGGVFETSKVSDKCDFKPGQKRPSAIADHILPEPESKRTRTESYDQTPTMTRNIPACFDSFASSVKQPMKEEQDVKSVIPIVKKVTGPFMVDSDSEDDFDKDEPTLTTNLPKTTPVVSKPPGYGGVDLRAHKEAQRLASERLRKEALNKKAGSLTYSASAASRHHRRDSAHEFRRESKELKVSLKNAQREPVTIDLCSDSEDATDTTAVREDEDDWLKGSELFGAELFHYPSGEEIVAGCGQKDRGGHFGKVNQSVEMHRLEHEREKRASLRGAVAIEKDHVHGDNSVKRSSLFDSIASSRKNEGLRTLNGRAHFRELNRKPASTIGVATFGRADEDRLQGPDSSRLNVESVAKDQRGAARVEQERNAREERQKQKCEERQRQEREARLAREGNERKAAEQRKQDRLRRETMQAEKSRMEAKRRDAETRRAHQQELTEGYQAKQRHKFEQQARYEKSMVLKRQEAAKAQEQRDKVPESDRSTVRPATSIRGPFSLNSEAAAQRLQTVHGLSASQTRRDGPVSPNAEAGLQKLKAAQTRPSWQAEEHGPAVLDGFAGEAASQHSAPDKLENRPDNSADLSKKAAAEPQVDDPKLRAQVGELRPEDIKVVVWREKGATWSQVLGEHFRLTGDARSEESLRRRNRCVTEVLTQIAVDDSLLDQVENGDKAACEELNRAIHGTWPLPPTTTTNNLVRDRKYESALEDPEFRKKLGEVLPEDMKIYQWRESGGQWVDIASSYNDLTGLSKSYSTLKRRYEFVAEALKAVNLSRDEVEQVAKGNMEARERLNRAIHGRWPIHAAMHIDTSKPDFLKKLGEITSEDIAVIKMRDRGWTWDAVTDGYAKLTQQSKDYKTLRTRYDLVTAALHAHPEIKQDVIDRLIDNKDESAKEELNRSVHGVWPITKPAVAAGLPSRNGGKTKTAFLSLGGPSSKAPRRVEVGHKLTRDITEADCRILNWREQGMSFEEIAETLGGKSKSLQTCYNNVKATLDNVIGVDKELISAVAAGDDEARQSLNFLVHGRQEENGPSSDRPDSDTIASIPPPAARNDGRPTVGQKTVNPATLQMWMEDWHQAVLEVEEPDAPEREDSPPQPDDCCHFVYTVQRRELKAGQLGEDGEELTIDDIPWMICGDLYENLSEANIAAAKQAFRANDPELMEAFASRRHAKQEEDLDDDASPASPEKCRPAAQKCWRILEKRTTVTTTPPAEDDEDGLFSESTTKVDTVEREADDISYTLPEIANRAAVEYWIELTWKSRSSNLAARQAEKEEVRRGLLEALEASGEDVHYAVEWEDGGTLEIQVVEGRIQGPRNMWV</sequence>
<feature type="compositionally biased region" description="Basic and acidic residues" evidence="1">
    <location>
        <begin position="610"/>
        <end position="638"/>
    </location>
</feature>
<feature type="region of interest" description="Disordered" evidence="1">
    <location>
        <begin position="380"/>
        <end position="541"/>
    </location>
</feature>
<proteinExistence type="predicted"/>
<evidence type="ECO:0000256" key="1">
    <source>
        <dbReference type="SAM" id="MobiDB-lite"/>
    </source>
</evidence>
<feature type="region of interest" description="Disordered" evidence="1">
    <location>
        <begin position="139"/>
        <end position="173"/>
    </location>
</feature>
<dbReference type="Proteomes" id="UP001138500">
    <property type="component" value="Unassembled WGS sequence"/>
</dbReference>
<organism evidence="2 3">
    <name type="scientific">Teratosphaeria destructans</name>
    <dbReference type="NCBI Taxonomy" id="418781"/>
    <lineage>
        <taxon>Eukaryota</taxon>
        <taxon>Fungi</taxon>
        <taxon>Dikarya</taxon>
        <taxon>Ascomycota</taxon>
        <taxon>Pezizomycotina</taxon>
        <taxon>Dothideomycetes</taxon>
        <taxon>Dothideomycetidae</taxon>
        <taxon>Mycosphaerellales</taxon>
        <taxon>Teratosphaeriaceae</taxon>
        <taxon>Teratosphaeria</taxon>
    </lineage>
</organism>
<reference evidence="2 3" key="2">
    <citation type="journal article" date="2021" name="Curr. Genet.">
        <title>Genetic response to nitrogen starvation in the aggressive Eucalyptus foliar pathogen Teratosphaeria destructans.</title>
        <authorList>
            <person name="Havenga M."/>
            <person name="Wingfield B.D."/>
            <person name="Wingfield M.J."/>
            <person name="Dreyer L.L."/>
            <person name="Roets F."/>
            <person name="Aylward J."/>
        </authorList>
    </citation>
    <scope>NUCLEOTIDE SEQUENCE [LARGE SCALE GENOMIC DNA]</scope>
    <source>
        <strain evidence="2">CMW44962</strain>
    </source>
</reference>
<feature type="compositionally biased region" description="Basic and acidic residues" evidence="1">
    <location>
        <begin position="398"/>
        <end position="481"/>
    </location>
</feature>
<accession>A0A9W7W090</accession>
<feature type="compositionally biased region" description="Basic and acidic residues" evidence="1">
    <location>
        <begin position="55"/>
        <end position="64"/>
    </location>
</feature>
<dbReference type="EMBL" id="RIBY02002189">
    <property type="protein sequence ID" value="KAH9823649.1"/>
    <property type="molecule type" value="Genomic_DNA"/>
</dbReference>